<feature type="region of interest" description="Disordered" evidence="1">
    <location>
        <begin position="176"/>
        <end position="214"/>
    </location>
</feature>
<dbReference type="EMBL" id="CP163432">
    <property type="protein sequence ID" value="XDQ09155.1"/>
    <property type="molecule type" value="Genomic_DNA"/>
</dbReference>
<proteinExistence type="predicted"/>
<dbReference type="RefSeq" id="WP_369269592.1">
    <property type="nucleotide sequence ID" value="NZ_CP163432.1"/>
</dbReference>
<feature type="compositionally biased region" description="Gly residues" evidence="1">
    <location>
        <begin position="203"/>
        <end position="214"/>
    </location>
</feature>
<reference evidence="2" key="1">
    <citation type="submission" date="2024-07" db="EMBL/GenBank/DDBJ databases">
        <authorList>
            <person name="Yu S.T."/>
        </authorList>
    </citation>
    <scope>NUCLEOTIDE SEQUENCE</scope>
    <source>
        <strain evidence="2">R11</strain>
    </source>
</reference>
<gene>
    <name evidence="2" type="ORF">AB5J55_05625</name>
</gene>
<protein>
    <submittedName>
        <fullName evidence="2">Uncharacterized protein</fullName>
    </submittedName>
</protein>
<evidence type="ECO:0000256" key="1">
    <source>
        <dbReference type="SAM" id="MobiDB-lite"/>
    </source>
</evidence>
<dbReference type="AlphaFoldDB" id="A0AB39MTS1"/>
<organism evidence="2">
    <name type="scientific">Streptomyces sp. R11</name>
    <dbReference type="NCBI Taxonomy" id="3238625"/>
    <lineage>
        <taxon>Bacteria</taxon>
        <taxon>Bacillati</taxon>
        <taxon>Actinomycetota</taxon>
        <taxon>Actinomycetes</taxon>
        <taxon>Kitasatosporales</taxon>
        <taxon>Streptomycetaceae</taxon>
        <taxon>Streptomyces</taxon>
    </lineage>
</organism>
<accession>A0AB39MTS1</accession>
<evidence type="ECO:0000313" key="2">
    <source>
        <dbReference type="EMBL" id="XDQ09155.1"/>
    </source>
</evidence>
<sequence length="214" mass="23684">MSEDLHDVLADPARLSTADRAVVRDRIAAADDTPSVGREVFLQAEAIFGGADVTPAGFAARLHFAAKATGHEEYAEQIAKAEPGMPWRTVWAWWRPANWFMAHPSLNGDYYQVHRRLHEGRELVADQRGPLRLDAETGRRVRVREGGALPEAPLSREAIRRTRAVRLELERTADLGGRGRVRRRGRQDPLSHRGQPRHSTLGNGRGGAAGLAAR</sequence>
<name>A0AB39MTS1_9ACTN</name>